<dbReference type="EnsemblMetazoa" id="SMAR011732-RA">
    <property type="protein sequence ID" value="SMAR011732-PA"/>
    <property type="gene ID" value="SMAR011732"/>
</dbReference>
<dbReference type="AlphaFoldDB" id="T1JD57"/>
<dbReference type="PANTHER" id="PTHR22739">
    <property type="entry name" value="STRIATED MUSCLE ACTIVATOR OF RHO-DEPENDENT SIGNALING-RELATED"/>
    <property type="match status" value="1"/>
</dbReference>
<keyword evidence="3" id="KW-1185">Reference proteome</keyword>
<dbReference type="GO" id="GO:0035025">
    <property type="term" value="P:positive regulation of Rho protein signal transduction"/>
    <property type="evidence" value="ECO:0007669"/>
    <property type="project" value="InterPro"/>
</dbReference>
<feature type="domain" description="Costars" evidence="1">
    <location>
        <begin position="76"/>
        <end position="152"/>
    </location>
</feature>
<accession>T1JD57</accession>
<dbReference type="InterPro" id="IPR038095">
    <property type="entry name" value="Costars_sf"/>
</dbReference>
<dbReference type="HOGENOM" id="CLU_062244_1_0_1"/>
<evidence type="ECO:0000259" key="1">
    <source>
        <dbReference type="SMART" id="SM01283"/>
    </source>
</evidence>
<dbReference type="Pfam" id="PF14705">
    <property type="entry name" value="Costars"/>
    <property type="match status" value="1"/>
</dbReference>
<dbReference type="GO" id="GO:0045944">
    <property type="term" value="P:positive regulation of transcription by RNA polymerase II"/>
    <property type="evidence" value="ECO:0007669"/>
    <property type="project" value="TreeGrafter"/>
</dbReference>
<dbReference type="SMART" id="SM01283">
    <property type="entry name" value="Costars"/>
    <property type="match status" value="1"/>
</dbReference>
<dbReference type="eggNOG" id="KOG3376">
    <property type="taxonomic scope" value="Eukaryota"/>
</dbReference>
<proteinExistence type="predicted"/>
<name>T1JD57_STRMM</name>
<organism evidence="2 3">
    <name type="scientific">Strigamia maritima</name>
    <name type="common">European centipede</name>
    <name type="synonym">Geophilus maritimus</name>
    <dbReference type="NCBI Taxonomy" id="126957"/>
    <lineage>
        <taxon>Eukaryota</taxon>
        <taxon>Metazoa</taxon>
        <taxon>Ecdysozoa</taxon>
        <taxon>Arthropoda</taxon>
        <taxon>Myriapoda</taxon>
        <taxon>Chilopoda</taxon>
        <taxon>Pleurostigmophora</taxon>
        <taxon>Geophilomorpha</taxon>
        <taxon>Linotaeniidae</taxon>
        <taxon>Strigamia</taxon>
    </lineage>
</organism>
<sequence>MAHYKEPPRIYGSSGLSSRVALFNKTATEHTEKQLKNPFSNWTGASHTKALSKDDVNYGRPVQGSKTEYRGKKAGELISSEIQTLCQMIWEFGSQNDDGTAAISFGELFQIYTRISNKVVGILLRARRNGLLHFEGEMLYQRRDDDVIISLLESIGEIRRKAGWPEHPPVNHQPDEQN</sequence>
<dbReference type="PANTHER" id="PTHR22739:SF7">
    <property type="entry name" value="EG:152A3.3 PROTEIN-RELATED"/>
    <property type="match status" value="1"/>
</dbReference>
<dbReference type="GO" id="GO:0030017">
    <property type="term" value="C:sarcomere"/>
    <property type="evidence" value="ECO:0007669"/>
    <property type="project" value="TreeGrafter"/>
</dbReference>
<dbReference type="PhylomeDB" id="T1JD57"/>
<reference evidence="3" key="1">
    <citation type="submission" date="2011-05" db="EMBL/GenBank/DDBJ databases">
        <authorList>
            <person name="Richards S.R."/>
            <person name="Qu J."/>
            <person name="Jiang H."/>
            <person name="Jhangiani S.N."/>
            <person name="Agravi P."/>
            <person name="Goodspeed R."/>
            <person name="Gross S."/>
            <person name="Mandapat C."/>
            <person name="Jackson L."/>
            <person name="Mathew T."/>
            <person name="Pu L."/>
            <person name="Thornton R."/>
            <person name="Saada N."/>
            <person name="Wilczek-Boney K.B."/>
            <person name="Lee S."/>
            <person name="Kovar C."/>
            <person name="Wu Y."/>
            <person name="Scherer S.E."/>
            <person name="Worley K.C."/>
            <person name="Muzny D.M."/>
            <person name="Gibbs R."/>
        </authorList>
    </citation>
    <scope>NUCLEOTIDE SEQUENCE</scope>
    <source>
        <strain evidence="3">Brora</strain>
    </source>
</reference>
<dbReference type="Proteomes" id="UP000014500">
    <property type="component" value="Unassembled WGS sequence"/>
</dbReference>
<dbReference type="InterPro" id="IPR027817">
    <property type="entry name" value="Costars_dom"/>
</dbReference>
<dbReference type="Gene3D" id="1.10.10.1540">
    <property type="entry name" value="Costar domain"/>
    <property type="match status" value="1"/>
</dbReference>
<dbReference type="EMBL" id="JH432094">
    <property type="status" value="NOT_ANNOTATED_CDS"/>
    <property type="molecule type" value="Genomic_DNA"/>
</dbReference>
<evidence type="ECO:0000313" key="2">
    <source>
        <dbReference type="EnsemblMetazoa" id="SMAR011732-PA"/>
    </source>
</evidence>
<dbReference type="GO" id="GO:0003779">
    <property type="term" value="F:actin binding"/>
    <property type="evidence" value="ECO:0007669"/>
    <property type="project" value="InterPro"/>
</dbReference>
<dbReference type="OMA" id="QNWMMIN"/>
<reference evidence="2" key="2">
    <citation type="submission" date="2015-02" db="UniProtKB">
        <authorList>
            <consortium name="EnsemblMetazoa"/>
        </authorList>
    </citation>
    <scope>IDENTIFICATION</scope>
</reference>
<dbReference type="InterPro" id="IPR026111">
    <property type="entry name" value="Abra"/>
</dbReference>
<evidence type="ECO:0000313" key="3">
    <source>
        <dbReference type="Proteomes" id="UP000014500"/>
    </source>
</evidence>
<protein>
    <recommendedName>
        <fullName evidence="1">Costars domain-containing protein</fullName>
    </recommendedName>
</protein>